<reference evidence="2" key="1">
    <citation type="submission" date="2022-03" db="EMBL/GenBank/DDBJ databases">
        <title>Genomic Encyclopedia of Type Strains, Phase III (KMG-III): the genomes of soil and plant-associated and newly described type strains.</title>
        <authorList>
            <person name="Whitman W."/>
        </authorList>
    </citation>
    <scope>NUCLEOTIDE SEQUENCE</scope>
    <source>
        <strain evidence="2">ANL 6-2</strain>
    </source>
</reference>
<dbReference type="Proteomes" id="UP001205843">
    <property type="component" value="Unassembled WGS sequence"/>
</dbReference>
<keyword evidence="1" id="KW-0812">Transmembrane</keyword>
<evidence type="ECO:0000256" key="1">
    <source>
        <dbReference type="SAM" id="Phobius"/>
    </source>
</evidence>
<evidence type="ECO:0000313" key="3">
    <source>
        <dbReference type="Proteomes" id="UP001205843"/>
    </source>
</evidence>
<protein>
    <submittedName>
        <fullName evidence="2">Uncharacterized protein</fullName>
    </submittedName>
</protein>
<keyword evidence="1" id="KW-1133">Transmembrane helix</keyword>
<keyword evidence="1" id="KW-0472">Membrane</keyword>
<feature type="transmembrane region" description="Helical" evidence="1">
    <location>
        <begin position="23"/>
        <end position="47"/>
    </location>
</feature>
<organism evidence="2 3">
    <name type="scientific">Natronocella acetinitrilica</name>
    <dbReference type="NCBI Taxonomy" id="414046"/>
    <lineage>
        <taxon>Bacteria</taxon>
        <taxon>Pseudomonadati</taxon>
        <taxon>Pseudomonadota</taxon>
        <taxon>Gammaproteobacteria</taxon>
        <taxon>Chromatiales</taxon>
        <taxon>Ectothiorhodospiraceae</taxon>
        <taxon>Natronocella</taxon>
    </lineage>
</organism>
<keyword evidence="3" id="KW-1185">Reference proteome</keyword>
<dbReference type="EMBL" id="JALJXV010000003">
    <property type="protein sequence ID" value="MCP1674467.1"/>
    <property type="molecule type" value="Genomic_DNA"/>
</dbReference>
<accession>A0AAE3KFU6</accession>
<dbReference type="RefSeq" id="WP_253476472.1">
    <property type="nucleotide sequence ID" value="NZ_JALJXV010000003.1"/>
</dbReference>
<sequence length="168" mass="18228">MVAIIGVAGLAFAINALICRREFLWCVGLATTAGAAITYAMGLYMLWFDDGPHNLVRADDTGLVIGMMVLIGAFWGAVAGVCVWLIASIPGYFRKGTRALAVAADEGGRRAREDKAREASAYAQIADEIDSGRLERGTWVQAFERAGGDKARAEAEYIRLRKGQMLRR</sequence>
<comment type="caution">
    <text evidence="2">The sequence shown here is derived from an EMBL/GenBank/DDBJ whole genome shotgun (WGS) entry which is preliminary data.</text>
</comment>
<proteinExistence type="predicted"/>
<feature type="transmembrane region" description="Helical" evidence="1">
    <location>
        <begin position="67"/>
        <end position="87"/>
    </location>
</feature>
<gene>
    <name evidence="2" type="ORF">J2T57_001569</name>
</gene>
<name>A0AAE3KFU6_9GAMM</name>
<evidence type="ECO:0000313" key="2">
    <source>
        <dbReference type="EMBL" id="MCP1674467.1"/>
    </source>
</evidence>
<dbReference type="AlphaFoldDB" id="A0AAE3KFU6"/>